<reference evidence="2" key="1">
    <citation type="submission" date="2019-08" db="EMBL/GenBank/DDBJ databases">
        <title>The genome of the North American firefly Photinus pyralis.</title>
        <authorList>
            <consortium name="Photinus pyralis genome working group"/>
            <person name="Fallon T.R."/>
            <person name="Sander Lower S.E."/>
            <person name="Weng J.-K."/>
        </authorList>
    </citation>
    <scope>NUCLEOTIDE SEQUENCE</scope>
    <source>
        <strain evidence="2">TRF0915ILg1</strain>
        <tissue evidence="2">Whole body</tissue>
    </source>
</reference>
<proteinExistence type="predicted"/>
<sequence>ELIIKERTCAAVSYILNNKAAMLDEHATIQYHALVRCSKLLTSDVYSKLRITRTPLRQATHSWPLQRGAPYKYAFDTLIGLIESAGLQRKWKTDSLSILRNKYDSIPYSQSSALDQENEEEKSLQGFASAFVLYFIGNFLAVTCFIGELTCPRRANKRK</sequence>
<evidence type="ECO:0000256" key="1">
    <source>
        <dbReference type="SAM" id="Phobius"/>
    </source>
</evidence>
<organism evidence="2 3">
    <name type="scientific">Ignelater luminosus</name>
    <name type="common">Cucubano</name>
    <name type="synonym">Pyrophorus luminosus</name>
    <dbReference type="NCBI Taxonomy" id="2038154"/>
    <lineage>
        <taxon>Eukaryota</taxon>
        <taxon>Metazoa</taxon>
        <taxon>Ecdysozoa</taxon>
        <taxon>Arthropoda</taxon>
        <taxon>Hexapoda</taxon>
        <taxon>Insecta</taxon>
        <taxon>Pterygota</taxon>
        <taxon>Neoptera</taxon>
        <taxon>Endopterygota</taxon>
        <taxon>Coleoptera</taxon>
        <taxon>Polyphaga</taxon>
        <taxon>Elateriformia</taxon>
        <taxon>Elateroidea</taxon>
        <taxon>Elateridae</taxon>
        <taxon>Agrypninae</taxon>
        <taxon>Pyrophorini</taxon>
        <taxon>Ignelater</taxon>
    </lineage>
</organism>
<keyword evidence="3" id="KW-1185">Reference proteome</keyword>
<comment type="caution">
    <text evidence="2">The sequence shown here is derived from an EMBL/GenBank/DDBJ whole genome shotgun (WGS) entry which is preliminary data.</text>
</comment>
<dbReference type="Proteomes" id="UP000801492">
    <property type="component" value="Unassembled WGS sequence"/>
</dbReference>
<dbReference type="EMBL" id="VTPC01008768">
    <property type="protein sequence ID" value="KAF2892378.1"/>
    <property type="molecule type" value="Genomic_DNA"/>
</dbReference>
<dbReference type="OrthoDB" id="6690269at2759"/>
<keyword evidence="1" id="KW-0812">Transmembrane</keyword>
<accession>A0A8K0GBK4</accession>
<feature type="non-terminal residue" evidence="2">
    <location>
        <position position="159"/>
    </location>
</feature>
<dbReference type="AlphaFoldDB" id="A0A8K0GBK4"/>
<keyword evidence="1" id="KW-0472">Membrane</keyword>
<protein>
    <submittedName>
        <fullName evidence="2">Uncharacterized protein</fullName>
    </submittedName>
</protein>
<gene>
    <name evidence="2" type="ORF">ILUMI_13795</name>
</gene>
<evidence type="ECO:0000313" key="2">
    <source>
        <dbReference type="EMBL" id="KAF2892378.1"/>
    </source>
</evidence>
<name>A0A8K0GBK4_IGNLU</name>
<keyword evidence="1" id="KW-1133">Transmembrane helix</keyword>
<feature type="transmembrane region" description="Helical" evidence="1">
    <location>
        <begin position="131"/>
        <end position="151"/>
    </location>
</feature>
<evidence type="ECO:0000313" key="3">
    <source>
        <dbReference type="Proteomes" id="UP000801492"/>
    </source>
</evidence>